<evidence type="ECO:0000313" key="1">
    <source>
        <dbReference type="EMBL" id="OOE40423.1"/>
    </source>
</evidence>
<sequence length="67" mass="7641">MVAMLRLSAGAHLTLFPRVGGEEEWRLIDLVISVIFYVKRPQGRRCAGIRTVTKITKIPIRGKNYPF</sequence>
<gene>
    <name evidence="1" type="ORF">BZG00_06260</name>
</gene>
<dbReference type="EMBL" id="MUEK01000004">
    <property type="protein sequence ID" value="OOE40423.1"/>
    <property type="molecule type" value="Genomic_DNA"/>
</dbReference>
<accession>A0AB36JXZ0</accession>
<organism evidence="1 2">
    <name type="scientific">Salinivibrio kushneri</name>
    <dbReference type="NCBI Taxonomy" id="1908198"/>
    <lineage>
        <taxon>Bacteria</taxon>
        <taxon>Pseudomonadati</taxon>
        <taxon>Pseudomonadota</taxon>
        <taxon>Gammaproteobacteria</taxon>
        <taxon>Vibrionales</taxon>
        <taxon>Vibrionaceae</taxon>
        <taxon>Salinivibrio</taxon>
    </lineage>
</organism>
<dbReference type="AlphaFoldDB" id="A0AB36JXZ0"/>
<reference evidence="1 2" key="1">
    <citation type="journal article" date="2017" name="Genome Announc.">
        <title>Draft Genome Sequences of Salinivibrio proteolyticus, Salinivibrio sharmensis, Salinivibrio siamensis, Salinivibrio costicola subsp. alcaliphilus, Salinivibrio costicola subsp. vallismortis, and 29 New Isolates Belonging to the Genus Salinivibrio.</title>
        <authorList>
            <person name="Lopez-Hermoso C."/>
            <person name="de la Haba R.R."/>
            <person name="Sanchez-Porro C."/>
            <person name="Bayliss S.C."/>
            <person name="Feil E.J."/>
            <person name="Ventosa A."/>
        </authorList>
    </citation>
    <scope>NUCLEOTIDE SEQUENCE [LARGE SCALE GENOMIC DNA]</scope>
    <source>
        <strain evidence="1 2">AL184</strain>
    </source>
</reference>
<dbReference type="Proteomes" id="UP000189021">
    <property type="component" value="Unassembled WGS sequence"/>
</dbReference>
<proteinExistence type="predicted"/>
<keyword evidence="2" id="KW-1185">Reference proteome</keyword>
<evidence type="ECO:0000313" key="2">
    <source>
        <dbReference type="Proteomes" id="UP000189021"/>
    </source>
</evidence>
<protein>
    <submittedName>
        <fullName evidence="1">Uncharacterized protein</fullName>
    </submittedName>
</protein>
<comment type="caution">
    <text evidence="1">The sequence shown here is derived from an EMBL/GenBank/DDBJ whole genome shotgun (WGS) entry which is preliminary data.</text>
</comment>
<name>A0AB36JXZ0_9GAMM</name>